<dbReference type="PATRIC" id="fig|1111454.3.peg.102"/>
<dbReference type="InterPro" id="IPR010069">
    <property type="entry name" value="CdiA_FHA1_rpt"/>
</dbReference>
<dbReference type="InterPro" id="IPR008638">
    <property type="entry name" value="FhaB/CdiA-like_TPS"/>
</dbReference>
<dbReference type="NCBIfam" id="TIGR01901">
    <property type="entry name" value="adhes_NPXG"/>
    <property type="match status" value="1"/>
</dbReference>
<dbReference type="eggNOG" id="COG3210">
    <property type="taxonomic scope" value="Bacteria"/>
</dbReference>
<evidence type="ECO:0000256" key="1">
    <source>
        <dbReference type="SAM" id="SignalP"/>
    </source>
</evidence>
<dbReference type="SMART" id="SM00912">
    <property type="entry name" value="Haemagg_act"/>
    <property type="match status" value="1"/>
</dbReference>
<dbReference type="Gene3D" id="2.160.20.10">
    <property type="entry name" value="Single-stranded right-handed beta-helix, Pectin lyase-like"/>
    <property type="match status" value="1"/>
</dbReference>
<evidence type="ECO:0000259" key="2">
    <source>
        <dbReference type="SMART" id="SM00912"/>
    </source>
</evidence>
<accession>U7USM3</accession>
<reference evidence="3 4" key="1">
    <citation type="submission" date="2013-09" db="EMBL/GenBank/DDBJ databases">
        <authorList>
            <person name="Durkin A.S."/>
            <person name="Haft D.R."/>
            <person name="McCorrison J."/>
            <person name="Torralba M."/>
            <person name="Gillis M."/>
            <person name="Haft D.H."/>
            <person name="Methe B."/>
            <person name="Sutton G."/>
            <person name="Nelson K.E."/>
        </authorList>
    </citation>
    <scope>NUCLEOTIDE SEQUENCE [LARGE SCALE GENOMIC DNA]</scope>
    <source>
        <strain evidence="3 4">BV3C16-1</strain>
    </source>
</reference>
<dbReference type="NCBIfam" id="TIGR01731">
    <property type="entry name" value="fil_hemag_20aa"/>
    <property type="match status" value="7"/>
</dbReference>
<dbReference type="AlphaFoldDB" id="U7USM3"/>
<evidence type="ECO:0000313" key="3">
    <source>
        <dbReference type="EMBL" id="ERT62447.1"/>
    </source>
</evidence>
<keyword evidence="4" id="KW-1185">Reference proteome</keyword>
<proteinExistence type="predicted"/>
<organism evidence="3 4">
    <name type="scientific">Megasphaera vaginalis</name>
    <name type="common">ex Srinivasan et al. 2021</name>
    <dbReference type="NCBI Taxonomy" id="1111454"/>
    <lineage>
        <taxon>Bacteria</taxon>
        <taxon>Bacillati</taxon>
        <taxon>Bacillota</taxon>
        <taxon>Negativicutes</taxon>
        <taxon>Veillonellales</taxon>
        <taxon>Veillonellaceae</taxon>
        <taxon>Megasphaera</taxon>
    </lineage>
</organism>
<dbReference type="STRING" id="1111454.HMPREF1250_1278"/>
<dbReference type="InterPro" id="IPR008619">
    <property type="entry name" value="Filamentous_hemagglutn_rpt"/>
</dbReference>
<keyword evidence="1" id="KW-0732">Signal</keyword>
<feature type="chain" id="PRO_5039548911" evidence="1">
    <location>
        <begin position="28"/>
        <end position="1049"/>
    </location>
</feature>
<comment type="caution">
    <text evidence="3">The sequence shown here is derived from an EMBL/GenBank/DDBJ whole genome shotgun (WGS) entry which is preliminary data.</text>
</comment>
<feature type="signal peptide" evidence="1">
    <location>
        <begin position="1"/>
        <end position="27"/>
    </location>
</feature>
<sequence length="1049" mass="112299">MTEMKYTILTRQITAWMLMSLFIAEPAAIFATDAPISSDSKAPAAHQPLVQQTSNGIPLVQITAPTASGVSRNLYTDFNVPEKGAVLNNAHKVTNTQLAGYVQANPNLGRGTAKLIVNEVTGTNKTAMKGFLEVAGDRAGVIVANPNGIAVNGGGFLNTSRAMLTTGRPRYAENGDVASLQVADGTIQVEGKGLDALETDQVDMLARAVQINAGVWAKEVHVVTGRNEVTYGSLEIAPAASEEDGVRTVPKVALDVAALGGMYANRIYLVGTEKGLGVNVSGMMSASQSFALETNGDLHITRTGTAYSEDALNLHTTGTVTNEQTLASRGEAVIQADSGMVNTGVVGAGVSRDGKVQQKGNLTVKTTTLQNDKAQVVSGGSLDVQAQTISNREGEISAQGDAAVQSAQTMDMEKGKVSAKGNLTIQSDALSLHGVIASGGEATITTHQSLSNDHSAENMGTVMADGNLTLHTDGTLTNSRKIESGKTLTVEAGQGIHNTATGEMNGQDVSQQTTTLDNTGLINGTQHISVTAENIVNHENGRIYGDDVTLRADRLENRRQAELEEKLAAAMKTLTEKEKALEAAYAADVTKYTSSTQEAQYKAAIASADKAYEAQLAVVNSVRAELEEHKAGTIAARNLLTVQAKSIENRHNAMLYSGGDMQLTAADTLTNQGASIESMGNLTIQAGQIRNENDAFAAKRVSSEWVDNPEKIRIDQAGHPEQGESFDRSEFSNLSSGYRAYHHPKAMPTYAPAYDTVEAPEPGETADPDHPVGSLIANYEWNDPIFQTFGLTPMVTSRPDTVGDAQRAWDSQFQTLLNQLDEKITAYNAQAEKHNAALGLTDTQKINNYTIIRSHSQTSHEEVQSTNAGIIRSGQAMNLDGAVYNDNSQITAGSTLIASGTVVNTSKENQERTVTFGTTQGSYTYKLHWPHKARVRGYNLEVFMTPQVELSNTSSLAVGAYADHGTVPARQDITETARNKVSSYLDPFSLDTKNPEWTPSSWQITAANLTSSLYTLHPETTAKYLVETDPAFTNKRNFLSSDYMYQQMQ</sequence>
<gene>
    <name evidence="3" type="ORF">HMPREF1250_1278</name>
</gene>
<feature type="domain" description="Filamentous haemagglutinin FhaB/tRNA nuclease CdiA-like TPS" evidence="2">
    <location>
        <begin position="54"/>
        <end position="174"/>
    </location>
</feature>
<dbReference type="Proteomes" id="UP000017090">
    <property type="component" value="Unassembled WGS sequence"/>
</dbReference>
<dbReference type="OrthoDB" id="1672057at2"/>
<dbReference type="Pfam" id="PF05860">
    <property type="entry name" value="TPS"/>
    <property type="match status" value="1"/>
</dbReference>
<dbReference type="InterPro" id="IPR011050">
    <property type="entry name" value="Pectin_lyase_fold/virulence"/>
</dbReference>
<dbReference type="Pfam" id="PF05594">
    <property type="entry name" value="Fil_haemagg"/>
    <property type="match status" value="3"/>
</dbReference>
<dbReference type="EMBL" id="AWXA01000004">
    <property type="protein sequence ID" value="ERT62447.1"/>
    <property type="molecule type" value="Genomic_DNA"/>
</dbReference>
<evidence type="ECO:0000313" key="4">
    <source>
        <dbReference type="Proteomes" id="UP000017090"/>
    </source>
</evidence>
<dbReference type="InterPro" id="IPR012334">
    <property type="entry name" value="Pectin_lyas_fold"/>
</dbReference>
<protein>
    <submittedName>
        <fullName evidence="3">Filamentous hemagglutinin family N-terminal domain protein</fullName>
    </submittedName>
</protein>
<name>U7USM3_9FIRM</name>
<dbReference type="SUPFAM" id="SSF51126">
    <property type="entry name" value="Pectin lyase-like"/>
    <property type="match status" value="1"/>
</dbReference>